<dbReference type="OrthoDB" id="2322999at2759"/>
<organism evidence="1 2">
    <name type="scientific">Cytospora leucostoma</name>
    <dbReference type="NCBI Taxonomy" id="1230097"/>
    <lineage>
        <taxon>Eukaryota</taxon>
        <taxon>Fungi</taxon>
        <taxon>Dikarya</taxon>
        <taxon>Ascomycota</taxon>
        <taxon>Pezizomycotina</taxon>
        <taxon>Sordariomycetes</taxon>
        <taxon>Sordariomycetidae</taxon>
        <taxon>Diaporthales</taxon>
        <taxon>Cytosporaceae</taxon>
        <taxon>Cytospora</taxon>
    </lineage>
</organism>
<dbReference type="EMBL" id="LKEB01000059">
    <property type="protein sequence ID" value="ROV99177.1"/>
    <property type="molecule type" value="Genomic_DNA"/>
</dbReference>
<reference evidence="1 2" key="1">
    <citation type="submission" date="2015-09" db="EMBL/GenBank/DDBJ databases">
        <title>Host preference determinants of Valsa canker pathogens revealed by comparative genomics.</title>
        <authorList>
            <person name="Yin Z."/>
            <person name="Huang L."/>
        </authorList>
    </citation>
    <scope>NUCLEOTIDE SEQUENCE [LARGE SCALE GENOMIC DNA]</scope>
    <source>
        <strain evidence="1 2">SXYLt</strain>
    </source>
</reference>
<name>A0A423W759_9PEZI</name>
<dbReference type="Proteomes" id="UP000285146">
    <property type="component" value="Unassembled WGS sequence"/>
</dbReference>
<proteinExistence type="predicted"/>
<gene>
    <name evidence="1" type="ORF">VPNG_08189</name>
</gene>
<comment type="caution">
    <text evidence="1">The sequence shown here is derived from an EMBL/GenBank/DDBJ whole genome shotgun (WGS) entry which is preliminary data.</text>
</comment>
<sequence>MATSLAYNPRTYNNLPNMREAYDTFKAKSAQKFLDGEILTLFDRYPEARNKFGLQLLYRNFHMGPNEILVEVERTSTPWNTKQLGGADQATVRQGRVVPNCFVLSPGFQANTIKAEPHRFRYMLNGDEPIASPTEKENQPFLRGLLDILQKHGLTDVLGLVALSPELKHPRRGGNAEQPRWMWEKTFGRANILFPITKKTNDLIGVMFVFIPANAAAGVSAHCFSPCLCTAPGWDGFDE</sequence>
<evidence type="ECO:0000313" key="1">
    <source>
        <dbReference type="EMBL" id="ROV99177.1"/>
    </source>
</evidence>
<accession>A0A423W759</accession>
<keyword evidence="2" id="KW-1185">Reference proteome</keyword>
<evidence type="ECO:0000313" key="2">
    <source>
        <dbReference type="Proteomes" id="UP000285146"/>
    </source>
</evidence>
<dbReference type="STRING" id="1230097.A0A423W759"/>
<protein>
    <submittedName>
        <fullName evidence="1">Uncharacterized protein</fullName>
    </submittedName>
</protein>
<dbReference type="InParanoid" id="A0A423W759"/>
<dbReference type="AlphaFoldDB" id="A0A423W759"/>